<evidence type="ECO:0000313" key="1">
    <source>
        <dbReference type="EMBL" id="QAA21353.1"/>
    </source>
</evidence>
<gene>
    <name evidence="1" type="ORF">C0674_01180</name>
</gene>
<dbReference type="Proteomes" id="UP000285882">
    <property type="component" value="Chromosome"/>
</dbReference>
<dbReference type="Gene3D" id="4.10.280.10">
    <property type="entry name" value="Helix-loop-helix DNA-binding domain"/>
    <property type="match status" value="1"/>
</dbReference>
<dbReference type="InterPro" id="IPR037208">
    <property type="entry name" value="Spo0E-like_sf"/>
</dbReference>
<evidence type="ECO:0000313" key="2">
    <source>
        <dbReference type="Proteomes" id="UP000285882"/>
    </source>
</evidence>
<sequence>MIKNECFRLILTAHSLPYFCAVIRDQTEGYGGHPQENHICLKYTIRGNLYTKASIKPGGGPMDKQELISQIEVLRTRMIRAAADEPLTSPKIQGISQCLDQLLNQYARLFQQRSKTVCQ</sequence>
<name>A0ABX5Q3Y2_9BACL</name>
<dbReference type="EMBL" id="CP025688">
    <property type="protein sequence ID" value="QAA21353.1"/>
    <property type="molecule type" value="Genomic_DNA"/>
</dbReference>
<organism evidence="1 2">
    <name type="scientific">Sporolactobacillus terrae</name>
    <dbReference type="NCBI Taxonomy" id="269673"/>
    <lineage>
        <taxon>Bacteria</taxon>
        <taxon>Bacillati</taxon>
        <taxon>Bacillota</taxon>
        <taxon>Bacilli</taxon>
        <taxon>Bacillales</taxon>
        <taxon>Sporolactobacillaceae</taxon>
        <taxon>Sporolactobacillus</taxon>
    </lineage>
</organism>
<dbReference type="Pfam" id="PF09388">
    <property type="entry name" value="SpoOE-like"/>
    <property type="match status" value="1"/>
</dbReference>
<dbReference type="InterPro" id="IPR018540">
    <property type="entry name" value="Spo0E-like"/>
</dbReference>
<keyword evidence="2" id="KW-1185">Reference proteome</keyword>
<accession>A0ABX5Q3Y2</accession>
<dbReference type="SUPFAM" id="SSF140500">
    <property type="entry name" value="BAS1536-like"/>
    <property type="match status" value="1"/>
</dbReference>
<reference evidence="1 2" key="1">
    <citation type="submission" date="2018-01" db="EMBL/GenBank/DDBJ databases">
        <title>Complete genome sequencing of Sporolactobacillus terrae DLG3.</title>
        <authorList>
            <person name="Nam Y.-D."/>
            <person name="Kang J."/>
            <person name="Chung W.-H."/>
        </authorList>
    </citation>
    <scope>NUCLEOTIDE SEQUENCE [LARGE SCALE GENOMIC DNA]</scope>
    <source>
        <strain evidence="1 2">DLG3</strain>
    </source>
</reference>
<dbReference type="InterPro" id="IPR036638">
    <property type="entry name" value="HLH_DNA-bd_sf"/>
</dbReference>
<proteinExistence type="predicted"/>
<protein>
    <submittedName>
        <fullName evidence="1">Aspartyl-phosphate phosphatase Spo0E family protein</fullName>
    </submittedName>
</protein>